<dbReference type="InterPro" id="IPR014845">
    <property type="entry name" value="GYD/TTHA1554"/>
</dbReference>
<evidence type="ECO:0000313" key="1">
    <source>
        <dbReference type="EMBL" id="UWZ40769.1"/>
    </source>
</evidence>
<keyword evidence="2" id="KW-1185">Reference proteome</keyword>
<accession>A0ABY5ZKK7</accession>
<dbReference type="RefSeq" id="WP_343871425.1">
    <property type="nucleotide sequence ID" value="NZ_BAAABS010000068.1"/>
</dbReference>
<evidence type="ECO:0000313" key="2">
    <source>
        <dbReference type="Proteomes" id="UP001058271"/>
    </source>
</evidence>
<reference evidence="1" key="1">
    <citation type="submission" date="2021-04" db="EMBL/GenBank/DDBJ databases">
        <title>Biosynthetic gene clusters of Dactylosporangioum roseum.</title>
        <authorList>
            <person name="Hartkoorn R.C."/>
            <person name="Beaudoing E."/>
            <person name="Hot D."/>
            <person name="Moureu S."/>
        </authorList>
    </citation>
    <scope>NUCLEOTIDE SEQUENCE</scope>
    <source>
        <strain evidence="1">NRRL B-16295</strain>
    </source>
</reference>
<protein>
    <submittedName>
        <fullName evidence="1">GYD domain-containing protein</fullName>
    </submittedName>
</protein>
<sequence length="106" mass="11061">MSRFLIEATYTPDGFRGLFKDGGSGRVEAVRKMAESVGGRLESFDFSFGEPDTHVICELPDNKSAAAVALAIGASGGATAKTVALLTPAEIDQAVQKTVDYHAPGT</sequence>
<dbReference type="Proteomes" id="UP001058271">
    <property type="component" value="Chromosome"/>
</dbReference>
<organism evidence="1 2">
    <name type="scientific">Dactylosporangium roseum</name>
    <dbReference type="NCBI Taxonomy" id="47989"/>
    <lineage>
        <taxon>Bacteria</taxon>
        <taxon>Bacillati</taxon>
        <taxon>Actinomycetota</taxon>
        <taxon>Actinomycetes</taxon>
        <taxon>Micromonosporales</taxon>
        <taxon>Micromonosporaceae</taxon>
        <taxon>Dactylosporangium</taxon>
    </lineage>
</organism>
<gene>
    <name evidence="1" type="ORF">Drose_35205</name>
</gene>
<dbReference type="Pfam" id="PF08734">
    <property type="entry name" value="GYD"/>
    <property type="match status" value="1"/>
</dbReference>
<dbReference type="EMBL" id="CP073721">
    <property type="protein sequence ID" value="UWZ40769.1"/>
    <property type="molecule type" value="Genomic_DNA"/>
</dbReference>
<proteinExistence type="predicted"/>
<name>A0ABY5ZKK7_9ACTN</name>